<evidence type="ECO:0000313" key="8">
    <source>
        <dbReference type="Proteomes" id="UP000178636"/>
    </source>
</evidence>
<dbReference type="GO" id="GO:0008236">
    <property type="term" value="F:serine-type peptidase activity"/>
    <property type="evidence" value="ECO:0007669"/>
    <property type="project" value="UniProtKB-KW"/>
</dbReference>
<evidence type="ECO:0000256" key="2">
    <source>
        <dbReference type="ARBA" id="ARBA00022670"/>
    </source>
</evidence>
<comment type="caution">
    <text evidence="7">The sequence shown here is derived from an EMBL/GenBank/DDBJ whole genome shotgun (WGS) entry which is preliminary data.</text>
</comment>
<evidence type="ECO:0000256" key="1">
    <source>
        <dbReference type="ARBA" id="ARBA00008683"/>
    </source>
</evidence>
<protein>
    <recommendedName>
        <fullName evidence="6">Peptidase S49 domain-containing protein</fullName>
    </recommendedName>
</protein>
<dbReference type="PANTHER" id="PTHR42987">
    <property type="entry name" value="PEPTIDASE S49"/>
    <property type="match status" value="1"/>
</dbReference>
<dbReference type="EMBL" id="MHLO01000005">
    <property type="protein sequence ID" value="OGZ13312.1"/>
    <property type="molecule type" value="Genomic_DNA"/>
</dbReference>
<keyword evidence="2" id="KW-0645">Protease</keyword>
<accession>A0A1G2DIS5</accession>
<dbReference type="Pfam" id="PF01343">
    <property type="entry name" value="Peptidase_S49"/>
    <property type="match status" value="1"/>
</dbReference>
<name>A0A1G2DIS5_9BACT</name>
<feature type="domain" description="Peptidase S49" evidence="6">
    <location>
        <begin position="207"/>
        <end position="358"/>
    </location>
</feature>
<evidence type="ECO:0000256" key="5">
    <source>
        <dbReference type="SAM" id="Phobius"/>
    </source>
</evidence>
<keyword evidence="5" id="KW-0812">Transmembrane</keyword>
<keyword evidence="5" id="KW-1133">Transmembrane helix</keyword>
<evidence type="ECO:0000256" key="4">
    <source>
        <dbReference type="ARBA" id="ARBA00022825"/>
    </source>
</evidence>
<keyword evidence="5" id="KW-0472">Membrane</keyword>
<keyword evidence="3" id="KW-0378">Hydrolase</keyword>
<keyword evidence="4" id="KW-0720">Serine protease</keyword>
<proteinExistence type="inferred from homology"/>
<sequence length="419" mass="45196">MFDRVVDILSWRKKKVPEAGAVLTEAEKTESVSQPSPGVSVSALGQMSVAEFEQALTRIEVAKKVVEVREQHAGMNRNRVKRLFRGIGLAALVGALFAFLSPSGPKEKLPIDKVAAAGVLLPVVGALPGASKTGHIAIIKISGGIGGTLHGPSVASNTPLYLDTALKTAEEDPDLAGVIIEIDSPGGGVSASEQSYRIVKAARERLAKRKVKLIAYTSVGAYSGGYYIAMGAGQGNFYADPGASVANIGVIMTMLNTSALGEKFGITETIVKSGPLKSTGSQWEKLTPEQRTMLQESIDDSFKLFLEAVSESRGIDMPTLVRESQLPVGRTNGGWFSARRALDKKLIDGIIPVEDLYKLQASALPDQQKFKNVEFVDYRARLGVFEQLTMETGRISGIFMRNLFSEMTHRDQPVRSERE</sequence>
<comment type="similarity">
    <text evidence="1">Belongs to the peptidase S49 family.</text>
</comment>
<dbReference type="GO" id="GO:0006508">
    <property type="term" value="P:proteolysis"/>
    <property type="evidence" value="ECO:0007669"/>
    <property type="project" value="UniProtKB-KW"/>
</dbReference>
<dbReference type="AlphaFoldDB" id="A0A1G2DIS5"/>
<dbReference type="InterPro" id="IPR047272">
    <property type="entry name" value="S49_SppA_C"/>
</dbReference>
<reference evidence="7 8" key="1">
    <citation type="journal article" date="2016" name="Nat. Commun.">
        <title>Thousands of microbial genomes shed light on interconnected biogeochemical processes in an aquifer system.</title>
        <authorList>
            <person name="Anantharaman K."/>
            <person name="Brown C.T."/>
            <person name="Hug L.A."/>
            <person name="Sharon I."/>
            <person name="Castelle C.J."/>
            <person name="Probst A.J."/>
            <person name="Thomas B.C."/>
            <person name="Singh A."/>
            <person name="Wilkins M.J."/>
            <person name="Karaoz U."/>
            <person name="Brodie E.L."/>
            <person name="Williams K.H."/>
            <person name="Hubbard S.S."/>
            <person name="Banfield J.F."/>
        </authorList>
    </citation>
    <scope>NUCLEOTIDE SEQUENCE [LARGE SCALE GENOMIC DNA]</scope>
</reference>
<dbReference type="STRING" id="1798664.A3C93_00135"/>
<dbReference type="PANTHER" id="PTHR42987:SF4">
    <property type="entry name" value="PROTEASE SOHB-RELATED"/>
    <property type="match status" value="1"/>
</dbReference>
<dbReference type="CDD" id="cd07023">
    <property type="entry name" value="S49_Sppa_N_C"/>
    <property type="match status" value="1"/>
</dbReference>
<dbReference type="InterPro" id="IPR029045">
    <property type="entry name" value="ClpP/crotonase-like_dom_sf"/>
</dbReference>
<dbReference type="InterPro" id="IPR002142">
    <property type="entry name" value="Peptidase_S49"/>
</dbReference>
<feature type="transmembrane region" description="Helical" evidence="5">
    <location>
        <begin position="83"/>
        <end position="100"/>
    </location>
</feature>
<dbReference type="Gene3D" id="3.90.226.10">
    <property type="entry name" value="2-enoyl-CoA Hydratase, Chain A, domain 1"/>
    <property type="match status" value="1"/>
</dbReference>
<gene>
    <name evidence="7" type="ORF">A3C93_00135</name>
</gene>
<organism evidence="7 8">
    <name type="scientific">Candidatus Lloydbacteria bacterium RIFCSPHIGHO2_02_FULL_54_17</name>
    <dbReference type="NCBI Taxonomy" id="1798664"/>
    <lineage>
        <taxon>Bacteria</taxon>
        <taxon>Candidatus Lloydiibacteriota</taxon>
    </lineage>
</organism>
<dbReference type="SUPFAM" id="SSF52096">
    <property type="entry name" value="ClpP/crotonase"/>
    <property type="match status" value="1"/>
</dbReference>
<dbReference type="Proteomes" id="UP000178636">
    <property type="component" value="Unassembled WGS sequence"/>
</dbReference>
<evidence type="ECO:0000259" key="6">
    <source>
        <dbReference type="Pfam" id="PF01343"/>
    </source>
</evidence>
<evidence type="ECO:0000313" key="7">
    <source>
        <dbReference type="EMBL" id="OGZ13312.1"/>
    </source>
</evidence>
<evidence type="ECO:0000256" key="3">
    <source>
        <dbReference type="ARBA" id="ARBA00022801"/>
    </source>
</evidence>